<evidence type="ECO:0008006" key="4">
    <source>
        <dbReference type="Google" id="ProtNLM"/>
    </source>
</evidence>
<feature type="signal peptide" evidence="1">
    <location>
        <begin position="1"/>
        <end position="22"/>
    </location>
</feature>
<feature type="chain" id="PRO_5012403444" description="Lipoprotein" evidence="1">
    <location>
        <begin position="23"/>
        <end position="482"/>
    </location>
</feature>
<dbReference type="OrthoDB" id="1521716at2"/>
<dbReference type="AlphaFoldDB" id="A0A291QWX8"/>
<dbReference type="EMBL" id="CP023777">
    <property type="protein sequence ID" value="ATL48437.1"/>
    <property type="molecule type" value="Genomic_DNA"/>
</dbReference>
<evidence type="ECO:0000313" key="2">
    <source>
        <dbReference type="EMBL" id="ATL48437.1"/>
    </source>
</evidence>
<keyword evidence="1" id="KW-0732">Signal</keyword>
<protein>
    <recommendedName>
        <fullName evidence="4">Lipoprotein</fullName>
    </recommendedName>
</protein>
<reference evidence="2 3" key="1">
    <citation type="submission" date="2017-10" db="EMBL/GenBank/DDBJ databases">
        <title>Paenichitinophaga pekingensis gen. nov., sp. nov., isolated from activated sludge.</title>
        <authorList>
            <person name="Jin D."/>
            <person name="Kong X."/>
            <person name="Deng Y."/>
            <person name="Bai Z."/>
        </authorList>
    </citation>
    <scope>NUCLEOTIDE SEQUENCE [LARGE SCALE GENOMIC DNA]</scope>
    <source>
        <strain evidence="2 3">13</strain>
    </source>
</reference>
<name>A0A291QWX8_9BACT</name>
<dbReference type="Proteomes" id="UP000220133">
    <property type="component" value="Chromosome"/>
</dbReference>
<dbReference type="RefSeq" id="WP_098194811.1">
    <property type="nucleotide sequence ID" value="NZ_CP023777.1"/>
</dbReference>
<keyword evidence="3" id="KW-1185">Reference proteome</keyword>
<evidence type="ECO:0000313" key="3">
    <source>
        <dbReference type="Proteomes" id="UP000220133"/>
    </source>
</evidence>
<evidence type="ECO:0000256" key="1">
    <source>
        <dbReference type="SAM" id="SignalP"/>
    </source>
</evidence>
<accession>A0A291QWX8</accession>
<proteinExistence type="predicted"/>
<organism evidence="2 3">
    <name type="scientific">Chitinophaga caeni</name>
    <dbReference type="NCBI Taxonomy" id="2029983"/>
    <lineage>
        <taxon>Bacteria</taxon>
        <taxon>Pseudomonadati</taxon>
        <taxon>Bacteroidota</taxon>
        <taxon>Chitinophagia</taxon>
        <taxon>Chitinophagales</taxon>
        <taxon>Chitinophagaceae</taxon>
        <taxon>Chitinophaga</taxon>
    </lineage>
</organism>
<dbReference type="PANTHER" id="PTHR41339:SF1">
    <property type="entry name" value="SECRETED PROTEIN"/>
    <property type="match status" value="1"/>
</dbReference>
<gene>
    <name evidence="2" type="ORF">COR50_15405</name>
</gene>
<dbReference type="PANTHER" id="PTHR41339">
    <property type="entry name" value="LIPL48"/>
    <property type="match status" value="1"/>
</dbReference>
<sequence length="482" mass="51093">MQRKTIVSLASCIGILAITLFVACKKEQTKSDPKALTAGTPAPSECCTVTNTVVLPEIISSDYNMQCNTLYILDGKTYVTNGATLHIEPGTTIEGVKKANPDSASALVITRGAKIDAQGLECCPIIFTSHEANPVPGDWGGIVILGKAPVNQNNPAIEGINPPTVPGGVDYHFGGNDKCDNSGILEYVRVEFAGASIAPDNELNAFTFGGVGSGTTLNHVQAYYGADDGFEFFGGTVSGKYLLSVACNDDQFDFDFGYQGRLQFVVGILDPNIDYSSNSNGIESDNNATGASVYPRTRPIISNMTLVGTSNCGTTGSGNVQYGMHFRRNSGLVVRNSVIYGYNTATYLDGSAVYSSLTNTKALACSDTTKSQFLDNITNGCVACYNTGWTPSPTNTCAASTAAMGIATPFGLSAYFTNGLRPSAPPALIGADFTGLLDVTCRQCESAVNFFDQVTYRGGAYGPANKYWLAECWVNKVFQYTF</sequence>
<dbReference type="PROSITE" id="PS51257">
    <property type="entry name" value="PROKAR_LIPOPROTEIN"/>
    <property type="match status" value="1"/>
</dbReference>
<dbReference type="KEGG" id="cbae:COR50_15405"/>